<dbReference type="EMBL" id="CADCUQ010000379">
    <property type="protein sequence ID" value="CAA9400071.1"/>
    <property type="molecule type" value="Genomic_DNA"/>
</dbReference>
<reference evidence="1" key="1">
    <citation type="submission" date="2020-02" db="EMBL/GenBank/DDBJ databases">
        <authorList>
            <person name="Meier V. D."/>
        </authorList>
    </citation>
    <scope>NUCLEOTIDE SEQUENCE</scope>
    <source>
        <strain evidence="1">AVDCRST_MAG64</strain>
    </source>
</reference>
<name>A0A6J4NYA4_9BACT</name>
<evidence type="ECO:0000313" key="1">
    <source>
        <dbReference type="EMBL" id="CAA9400071.1"/>
    </source>
</evidence>
<accession>A0A6J4NYA4</accession>
<dbReference type="AlphaFoldDB" id="A0A6J4NYA4"/>
<organism evidence="1">
    <name type="scientific">uncultured Phycisphaerae bacterium</name>
    <dbReference type="NCBI Taxonomy" id="904963"/>
    <lineage>
        <taxon>Bacteria</taxon>
        <taxon>Pseudomonadati</taxon>
        <taxon>Planctomycetota</taxon>
        <taxon>Phycisphaerae</taxon>
        <taxon>environmental samples</taxon>
    </lineage>
</organism>
<sequence>MTSNTDAVAEGIQSLAQNEAVAATLSRIISRDRIAASREAAGELERATTDARSTAAAGDRLLLGLPEAPAQPQAQQALLDYANRLIVYLGDQPVDTLDKAATWLTDNRARLRARYLEE</sequence>
<proteinExistence type="predicted"/>
<protein>
    <submittedName>
        <fullName evidence="1">Uncharacterized protein</fullName>
    </submittedName>
</protein>
<gene>
    <name evidence="1" type="ORF">AVDCRST_MAG64-1648</name>
</gene>